<evidence type="ECO:0000313" key="2">
    <source>
        <dbReference type="EMBL" id="VDM04300.1"/>
    </source>
</evidence>
<reference evidence="4" key="1">
    <citation type="submission" date="2016-06" db="UniProtKB">
        <authorList>
            <consortium name="WormBaseParasite"/>
        </authorList>
    </citation>
    <scope>IDENTIFICATION</scope>
</reference>
<name>A0A183TN65_SCHSO</name>
<sequence length="190" mass="21459">MREKATWMHPRSMRWQPLDYVLVRMRDRQDVLVTKAIRDATGWTDHRLVVSQMRLRLQPRRRPQAEISAQLTLVPLRPLSPRGLWPSVSADASTNGVTKTTIRAGQLLMGEWAHWLTGRRTRFRAPQHDLAPITHTPGFTNSGEKEEPSPYDAQSTGQPLDTHSTYTGPTAWSGVSVRSAAFQATVSKKP</sequence>
<reference evidence="2 3" key="2">
    <citation type="submission" date="2018-11" db="EMBL/GenBank/DDBJ databases">
        <authorList>
            <consortium name="Pathogen Informatics"/>
        </authorList>
    </citation>
    <scope>NUCLEOTIDE SEQUENCE [LARGE SCALE GENOMIC DNA]</scope>
    <source>
        <strain evidence="2 3">NST_G2</strain>
    </source>
</reference>
<accession>A0A183TN65</accession>
<organism evidence="4">
    <name type="scientific">Schistocephalus solidus</name>
    <name type="common">Tapeworm</name>
    <dbReference type="NCBI Taxonomy" id="70667"/>
    <lineage>
        <taxon>Eukaryota</taxon>
        <taxon>Metazoa</taxon>
        <taxon>Spiralia</taxon>
        <taxon>Lophotrochozoa</taxon>
        <taxon>Platyhelminthes</taxon>
        <taxon>Cestoda</taxon>
        <taxon>Eucestoda</taxon>
        <taxon>Diphyllobothriidea</taxon>
        <taxon>Diphyllobothriidae</taxon>
        <taxon>Schistocephalus</taxon>
    </lineage>
</organism>
<feature type="region of interest" description="Disordered" evidence="1">
    <location>
        <begin position="128"/>
        <end position="172"/>
    </location>
</feature>
<evidence type="ECO:0000313" key="3">
    <source>
        <dbReference type="Proteomes" id="UP000275846"/>
    </source>
</evidence>
<gene>
    <name evidence="2" type="ORF">SSLN_LOCUS17914</name>
</gene>
<proteinExistence type="predicted"/>
<evidence type="ECO:0000313" key="4">
    <source>
        <dbReference type="WBParaSite" id="SSLN_0001859101-mRNA-1"/>
    </source>
</evidence>
<dbReference type="WBParaSite" id="SSLN_0001859101-mRNA-1">
    <property type="protein sequence ID" value="SSLN_0001859101-mRNA-1"/>
    <property type="gene ID" value="SSLN_0001859101"/>
</dbReference>
<evidence type="ECO:0000256" key="1">
    <source>
        <dbReference type="SAM" id="MobiDB-lite"/>
    </source>
</evidence>
<keyword evidence="3" id="KW-1185">Reference proteome</keyword>
<feature type="compositionally biased region" description="Polar residues" evidence="1">
    <location>
        <begin position="152"/>
        <end position="170"/>
    </location>
</feature>
<dbReference type="AlphaFoldDB" id="A0A183TN65"/>
<dbReference type="Proteomes" id="UP000275846">
    <property type="component" value="Unassembled WGS sequence"/>
</dbReference>
<dbReference type="EMBL" id="UYSU01043321">
    <property type="protein sequence ID" value="VDM04300.1"/>
    <property type="molecule type" value="Genomic_DNA"/>
</dbReference>
<protein>
    <submittedName>
        <fullName evidence="4">Endo/exonuclease/phosphatase domain-containing protein</fullName>
    </submittedName>
</protein>